<protein>
    <recommendedName>
        <fullName evidence="5">LTD domain-containing protein</fullName>
    </recommendedName>
</protein>
<evidence type="ECO:0000256" key="2">
    <source>
        <dbReference type="ARBA" id="ARBA00023054"/>
    </source>
</evidence>
<evidence type="ECO:0000313" key="6">
    <source>
        <dbReference type="EMBL" id="CAG2226448.1"/>
    </source>
</evidence>
<feature type="region of interest" description="Disordered" evidence="4">
    <location>
        <begin position="60"/>
        <end position="118"/>
    </location>
</feature>
<dbReference type="AlphaFoldDB" id="A0A8S3TBG3"/>
<keyword evidence="7" id="KW-1185">Reference proteome</keyword>
<evidence type="ECO:0000313" key="7">
    <source>
        <dbReference type="Proteomes" id="UP000683360"/>
    </source>
</evidence>
<dbReference type="InterPro" id="IPR039008">
    <property type="entry name" value="IF_rod_dom"/>
</dbReference>
<dbReference type="InterPro" id="IPR042840">
    <property type="entry name" value="LMNTD1"/>
</dbReference>
<dbReference type="GO" id="GO:0005737">
    <property type="term" value="C:cytoplasm"/>
    <property type="evidence" value="ECO:0007669"/>
    <property type="project" value="TreeGrafter"/>
</dbReference>
<feature type="region of interest" description="Disordered" evidence="4">
    <location>
        <begin position="969"/>
        <end position="1041"/>
    </location>
</feature>
<feature type="compositionally biased region" description="Pro residues" evidence="4">
    <location>
        <begin position="727"/>
        <end position="736"/>
    </location>
</feature>
<feature type="compositionally biased region" description="Polar residues" evidence="4">
    <location>
        <begin position="607"/>
        <end position="639"/>
    </location>
</feature>
<feature type="compositionally biased region" description="Basic and acidic residues" evidence="4">
    <location>
        <begin position="68"/>
        <end position="91"/>
    </location>
</feature>
<feature type="compositionally biased region" description="Polar residues" evidence="4">
    <location>
        <begin position="773"/>
        <end position="785"/>
    </location>
</feature>
<dbReference type="GO" id="GO:0005635">
    <property type="term" value="C:nuclear envelope"/>
    <property type="evidence" value="ECO:0007669"/>
    <property type="project" value="TreeGrafter"/>
</dbReference>
<dbReference type="Gene3D" id="1.20.5.1160">
    <property type="entry name" value="Vasodilator-stimulated phosphoprotein"/>
    <property type="match status" value="1"/>
</dbReference>
<accession>A0A8S3TBG3</accession>
<feature type="compositionally biased region" description="Polar residues" evidence="4">
    <location>
        <begin position="105"/>
        <end position="118"/>
    </location>
</feature>
<dbReference type="PANTHER" id="PTHR47012">
    <property type="entry name" value="LAMIN TAIL DOMAIN-CONTAINING PROTEIN 1"/>
    <property type="match status" value="1"/>
</dbReference>
<keyword evidence="1" id="KW-0403">Intermediate filament</keyword>
<feature type="coiled-coil region" evidence="3">
    <location>
        <begin position="230"/>
        <end position="308"/>
    </location>
</feature>
<dbReference type="Pfam" id="PF00932">
    <property type="entry name" value="LTD"/>
    <property type="match status" value="1"/>
</dbReference>
<dbReference type="GO" id="GO:0005882">
    <property type="term" value="C:intermediate filament"/>
    <property type="evidence" value="ECO:0007669"/>
    <property type="project" value="UniProtKB-KW"/>
</dbReference>
<proteinExistence type="predicted"/>
<feature type="compositionally biased region" description="Low complexity" evidence="4">
    <location>
        <begin position="737"/>
        <end position="758"/>
    </location>
</feature>
<keyword evidence="2 3" id="KW-0175">Coiled coil</keyword>
<dbReference type="EMBL" id="CAJPWZ010001900">
    <property type="protein sequence ID" value="CAG2226448.1"/>
    <property type="molecule type" value="Genomic_DNA"/>
</dbReference>
<dbReference type="Gene3D" id="1.20.5.170">
    <property type="match status" value="1"/>
</dbReference>
<feature type="compositionally biased region" description="Low complexity" evidence="4">
    <location>
        <begin position="640"/>
        <end position="651"/>
    </location>
</feature>
<name>A0A8S3TBG3_MYTED</name>
<feature type="coiled-coil region" evidence="3">
    <location>
        <begin position="459"/>
        <end position="540"/>
    </location>
</feature>
<feature type="region of interest" description="Disordered" evidence="4">
    <location>
        <begin position="773"/>
        <end position="792"/>
    </location>
</feature>
<feature type="coiled-coil region" evidence="3">
    <location>
        <begin position="337"/>
        <end position="405"/>
    </location>
</feature>
<dbReference type="OrthoDB" id="102442at2759"/>
<dbReference type="InterPro" id="IPR001322">
    <property type="entry name" value="Lamin_tail_dom"/>
</dbReference>
<feature type="compositionally biased region" description="Polar residues" evidence="4">
    <location>
        <begin position="995"/>
        <end position="1021"/>
    </location>
</feature>
<dbReference type="Gene3D" id="2.60.40.1260">
    <property type="entry name" value="Lamin Tail domain"/>
    <property type="match status" value="1"/>
</dbReference>
<feature type="region of interest" description="Disordered" evidence="4">
    <location>
        <begin position="721"/>
        <end position="758"/>
    </location>
</feature>
<dbReference type="SUPFAM" id="SSF64593">
    <property type="entry name" value="Intermediate filament protein, coiled coil region"/>
    <property type="match status" value="1"/>
</dbReference>
<evidence type="ECO:0000256" key="3">
    <source>
        <dbReference type="SAM" id="Coils"/>
    </source>
</evidence>
<dbReference type="PANTHER" id="PTHR47012:SF3">
    <property type="entry name" value="LAMIN TAIL DOMAIN CONTAINING 1"/>
    <property type="match status" value="1"/>
</dbReference>
<dbReference type="Pfam" id="PF00038">
    <property type="entry name" value="Filament"/>
    <property type="match status" value="1"/>
</dbReference>
<dbReference type="SUPFAM" id="SSF74853">
    <property type="entry name" value="Lamin A/C globular tail domain"/>
    <property type="match status" value="1"/>
</dbReference>
<dbReference type="InterPro" id="IPR036415">
    <property type="entry name" value="Lamin_tail_dom_sf"/>
</dbReference>
<organism evidence="6 7">
    <name type="scientific">Mytilus edulis</name>
    <name type="common">Blue mussel</name>
    <dbReference type="NCBI Taxonomy" id="6550"/>
    <lineage>
        <taxon>Eukaryota</taxon>
        <taxon>Metazoa</taxon>
        <taxon>Spiralia</taxon>
        <taxon>Lophotrochozoa</taxon>
        <taxon>Mollusca</taxon>
        <taxon>Bivalvia</taxon>
        <taxon>Autobranchia</taxon>
        <taxon>Pteriomorphia</taxon>
        <taxon>Mytilida</taxon>
        <taxon>Mytiloidea</taxon>
        <taxon>Mytilidae</taxon>
        <taxon>Mytilinae</taxon>
        <taxon>Mytilus</taxon>
    </lineage>
</organism>
<evidence type="ECO:0000256" key="1">
    <source>
        <dbReference type="ARBA" id="ARBA00022754"/>
    </source>
</evidence>
<dbReference type="PROSITE" id="PS51841">
    <property type="entry name" value="LTD"/>
    <property type="match status" value="1"/>
</dbReference>
<reference evidence="6" key="1">
    <citation type="submission" date="2021-03" db="EMBL/GenBank/DDBJ databases">
        <authorList>
            <person name="Bekaert M."/>
        </authorList>
    </citation>
    <scope>NUCLEOTIDE SEQUENCE</scope>
</reference>
<feature type="region of interest" description="Disordered" evidence="4">
    <location>
        <begin position="605"/>
        <end position="665"/>
    </location>
</feature>
<evidence type="ECO:0000256" key="4">
    <source>
        <dbReference type="SAM" id="MobiDB-lite"/>
    </source>
</evidence>
<sequence>MFKQLRTNKDRTFPADRHLFSDSYQEGFDAHNINTAHLGDGDPEIERLVLHSTPDSSLHDIQLNLPGFDKEDTNKEDQELTADKELSDSERSLVGSESEYKHVNSLRTTPSPSPIENQTKLVGKSFVTSTHYLKDQFPGPRGAYNQNTYFVKTSGNPNQNINNRYRTSAFSGTKKSLTPFEKKFSHLVSARNNIPQPRAYSANSIRKLDKTGSRTKIMSNFNYGGDMYTLSSTSLSRAQEKEELQRLNDRFTQYISKVRQLGQQSGQLDSSSFLKSARILEEEVSHLKNLYERELESLRYQLEDVSKEKIILQQHCGKHQQSAQDLEDRLLVETDRNRKLVDQINNCQQKINNLEQELMHVRTAPRSIDDVPRMQRDLDNLTRENESFKRRWEKEQLLRQELEEKLHACFKKSEFDHQVQNEQQSELRQRLESATSTIFGLENRVRELSKTDSNIPDLIKQVREAAEEELQKYQAESEQQYTKNISALKVQMENDASTIERLDKEKSQVLGSIGDLKARITNLEGEIRMIDHQRQSLEETLNSERARSADQLHSMERRFREVQEVLFVKMQEANISRDTNIPLKAEIEALKALLQEEERRLTAPVDVSSNTLKQTATSSSVTHNYASSPPPQQTSQVFTTYQPPMSSSYQSYPPPPPAQSTAYPQQTYQTETYPPQTSGYQVETVHATEPLYSSVQNEYDASADFPISGTRYNYETTPSVNKLQIEPSPPVTPRPVGPVVRVKSAPSSGRSGQSLGQGKDYFDEMFRDLTSQTINTYSRPKSSPTDRYPAAASHDYTTATSSAVGDVKILDVNQEGKYVRLVNEGGKEVEFGGYMIQQNVGGHPVAVYRFPPRTKFTGNNTITVWSGNNDPMLHQPPTDYVWKEQEKWGTGPECTTILCKPNGQAIAWTTAAHRFTKNAFEDSKAPSEADQILDINDEFDQVNQIDDEGLTEMTVNINEQKPEAVYLRRQKQQPPTLSPQKHPHGGNPIKEVHPHTSQPRPLTYGNDNSSVNRQSRSQTTRPDPIPGAPYAGASAQRMGSASLRKYSPTHNIRGNGTITNKSAGSIRIGQPSPFHSPLQQEFAQAYDNRLTSLQEDEQNERTSTPPNPFMTPHNKFNNGLQQLASQHNVDFLPPMPRPPLFSTW</sequence>
<feature type="domain" description="LTD" evidence="5">
    <location>
        <begin position="795"/>
        <end position="913"/>
    </location>
</feature>
<dbReference type="Proteomes" id="UP000683360">
    <property type="component" value="Unassembled WGS sequence"/>
</dbReference>
<evidence type="ECO:0000259" key="5">
    <source>
        <dbReference type="PROSITE" id="PS51841"/>
    </source>
</evidence>
<gene>
    <name evidence="6" type="ORF">MEDL_39494</name>
</gene>
<comment type="caution">
    <text evidence="6">The sequence shown here is derived from an EMBL/GenBank/DDBJ whole genome shotgun (WGS) entry which is preliminary data.</text>
</comment>